<dbReference type="OrthoDB" id="6666987at2759"/>
<gene>
    <name evidence="1" type="ORF">MNEG_4298</name>
</gene>
<dbReference type="GO" id="GO:0006164">
    <property type="term" value="P:purine nucleotide biosynthetic process"/>
    <property type="evidence" value="ECO:0007669"/>
    <property type="project" value="TreeGrafter"/>
</dbReference>
<dbReference type="Gene3D" id="3.40.50.880">
    <property type="match status" value="1"/>
</dbReference>
<dbReference type="PANTHER" id="PTHR10099:SF1">
    <property type="entry name" value="PHOSPHORIBOSYLFORMYLGLYCINAMIDINE SYNTHASE"/>
    <property type="match status" value="1"/>
</dbReference>
<organism evidence="1 2">
    <name type="scientific">Monoraphidium neglectum</name>
    <dbReference type="NCBI Taxonomy" id="145388"/>
    <lineage>
        <taxon>Eukaryota</taxon>
        <taxon>Viridiplantae</taxon>
        <taxon>Chlorophyta</taxon>
        <taxon>core chlorophytes</taxon>
        <taxon>Chlorophyceae</taxon>
        <taxon>CS clade</taxon>
        <taxon>Sphaeropleales</taxon>
        <taxon>Selenastraceae</taxon>
        <taxon>Monoraphidium</taxon>
    </lineage>
</organism>
<evidence type="ECO:0000313" key="1">
    <source>
        <dbReference type="EMBL" id="KIZ03655.1"/>
    </source>
</evidence>
<dbReference type="PANTHER" id="PTHR10099">
    <property type="entry name" value="PHOSPHORIBOSYLFORMYLGLYCINAMIDINE SYNTHASE"/>
    <property type="match status" value="1"/>
</dbReference>
<dbReference type="KEGG" id="mng:MNEG_4298"/>
<name>A0A0D2MLC2_9CHLO</name>
<accession>A0A0D2MLC2</accession>
<keyword evidence="2" id="KW-1185">Reference proteome</keyword>
<dbReference type="STRING" id="145388.A0A0D2MLC2"/>
<reference evidence="1 2" key="1">
    <citation type="journal article" date="2013" name="BMC Genomics">
        <title>Reconstruction of the lipid metabolism for the microalga Monoraphidium neglectum from its genome sequence reveals characteristics suitable for biofuel production.</title>
        <authorList>
            <person name="Bogen C."/>
            <person name="Al-Dilaimi A."/>
            <person name="Albersmeier A."/>
            <person name="Wichmann J."/>
            <person name="Grundmann M."/>
            <person name="Rupp O."/>
            <person name="Lauersen K.J."/>
            <person name="Blifernez-Klassen O."/>
            <person name="Kalinowski J."/>
            <person name="Goesmann A."/>
            <person name="Mussgnug J.H."/>
            <person name="Kruse O."/>
        </authorList>
    </citation>
    <scope>NUCLEOTIDE SEQUENCE [LARGE SCALE GENOMIC DNA]</scope>
    <source>
        <strain evidence="1 2">SAG 48.87</strain>
    </source>
</reference>
<dbReference type="GO" id="GO:0004642">
    <property type="term" value="F:phosphoribosylformylglycinamidine synthase activity"/>
    <property type="evidence" value="ECO:0007669"/>
    <property type="project" value="UniProtKB-EC"/>
</dbReference>
<dbReference type="EMBL" id="KK100809">
    <property type="protein sequence ID" value="KIZ03655.1"/>
    <property type="molecule type" value="Genomic_DNA"/>
</dbReference>
<sequence length="123" mass="13254">MGGAKVGVWCAHGEGQALFPDPAVEKRVLDSGLAPIRYVDTSGSATERYPFNPNGSPHGIAALCSANGRHLAMMPHPERCFLAWQLPHSPPEVGLDPYGAGPWLRLFQNAREWAEANPRPADA</sequence>
<keyword evidence="1" id="KW-0436">Ligase</keyword>
<dbReference type="InterPro" id="IPR029062">
    <property type="entry name" value="Class_I_gatase-like"/>
</dbReference>
<dbReference type="Pfam" id="PF13507">
    <property type="entry name" value="GATase_5"/>
    <property type="match status" value="1"/>
</dbReference>
<dbReference type="EC" id="6.3.5.3" evidence="1"/>
<proteinExistence type="predicted"/>
<dbReference type="SUPFAM" id="SSF52317">
    <property type="entry name" value="Class I glutamine amidotransferase-like"/>
    <property type="match status" value="1"/>
</dbReference>
<evidence type="ECO:0000313" key="2">
    <source>
        <dbReference type="Proteomes" id="UP000054498"/>
    </source>
</evidence>
<dbReference type="RefSeq" id="XP_013902674.1">
    <property type="nucleotide sequence ID" value="XM_014047220.1"/>
</dbReference>
<protein>
    <submittedName>
        <fullName evidence="1">Phosphoribosylformylglycinamidinesynthase</fullName>
        <ecNumber evidence="1">6.3.5.3</ecNumber>
    </submittedName>
</protein>
<dbReference type="Proteomes" id="UP000054498">
    <property type="component" value="Unassembled WGS sequence"/>
</dbReference>
<dbReference type="GO" id="GO:0005737">
    <property type="term" value="C:cytoplasm"/>
    <property type="evidence" value="ECO:0007669"/>
    <property type="project" value="TreeGrafter"/>
</dbReference>
<dbReference type="GeneID" id="25737176"/>
<dbReference type="AlphaFoldDB" id="A0A0D2MLC2"/>
<dbReference type="SMART" id="SM01211">
    <property type="entry name" value="GATase_5"/>
    <property type="match status" value="1"/>
</dbReference>